<dbReference type="EMBL" id="CP069114">
    <property type="protein sequence ID" value="QSS64450.1"/>
    <property type="molecule type" value="Genomic_DNA"/>
</dbReference>
<evidence type="ECO:0000313" key="2">
    <source>
        <dbReference type="Proteomes" id="UP000663671"/>
    </source>
</evidence>
<sequence>MAAIEAMTRTWTREVGDCATVHAISPGAVIRDTAQDVSATIKDPCSMQLFYTSIVLPKIEAEDDNSANAKPALEKLDFWAPRLHHHWAKIDGRCGASGRNVAA</sequence>
<accession>A0A8A1MH39</accession>
<gene>
    <name evidence="1" type="ORF">I7I51_01518</name>
</gene>
<dbReference type="AlphaFoldDB" id="A0A8A1MH39"/>
<name>A0A8A1MH39_AJECA</name>
<evidence type="ECO:0000313" key="1">
    <source>
        <dbReference type="EMBL" id="QSS64450.1"/>
    </source>
</evidence>
<reference evidence="1" key="1">
    <citation type="submission" date="2021-01" db="EMBL/GenBank/DDBJ databases">
        <title>Chromosome-level genome assembly of a human fungal pathogen reveals clustering of transcriptionally co-regulated genes.</title>
        <authorList>
            <person name="Voorhies M."/>
            <person name="Cohen S."/>
            <person name="Shea T.P."/>
            <person name="Petrus S."/>
            <person name="Munoz J.F."/>
            <person name="Poplawski S."/>
            <person name="Goldman W.E."/>
            <person name="Michael T."/>
            <person name="Cuomo C.A."/>
            <person name="Sil A."/>
            <person name="Beyhan S."/>
        </authorList>
    </citation>
    <scope>NUCLEOTIDE SEQUENCE</scope>
    <source>
        <strain evidence="1">WU24</strain>
    </source>
</reference>
<protein>
    <submittedName>
        <fullName evidence="1">Uncharacterized protein</fullName>
    </submittedName>
</protein>
<dbReference type="OrthoDB" id="47007at2759"/>
<proteinExistence type="predicted"/>
<dbReference type="Proteomes" id="UP000663671">
    <property type="component" value="Chromosome 1"/>
</dbReference>
<dbReference type="VEuPathDB" id="FungiDB:I7I51_01518"/>
<organism evidence="1 2">
    <name type="scientific">Ajellomyces capsulatus</name>
    <name type="common">Darling's disease fungus</name>
    <name type="synonym">Histoplasma capsulatum</name>
    <dbReference type="NCBI Taxonomy" id="5037"/>
    <lineage>
        <taxon>Eukaryota</taxon>
        <taxon>Fungi</taxon>
        <taxon>Dikarya</taxon>
        <taxon>Ascomycota</taxon>
        <taxon>Pezizomycotina</taxon>
        <taxon>Eurotiomycetes</taxon>
        <taxon>Eurotiomycetidae</taxon>
        <taxon>Onygenales</taxon>
        <taxon>Ajellomycetaceae</taxon>
        <taxon>Histoplasma</taxon>
    </lineage>
</organism>